<gene>
    <name evidence="2" type="ORF">D3P09_22455</name>
</gene>
<protein>
    <submittedName>
        <fullName evidence="2">GNAT family N-acetyltransferase</fullName>
    </submittedName>
</protein>
<keyword evidence="3" id="KW-1185">Reference proteome</keyword>
<evidence type="ECO:0000259" key="1">
    <source>
        <dbReference type="PROSITE" id="PS51186"/>
    </source>
</evidence>
<evidence type="ECO:0000313" key="2">
    <source>
        <dbReference type="EMBL" id="RJX37732.1"/>
    </source>
</evidence>
<proteinExistence type="predicted"/>
<dbReference type="RefSeq" id="WP_120113656.1">
    <property type="nucleotide sequence ID" value="NZ_QXQB01000005.1"/>
</dbReference>
<dbReference type="OrthoDB" id="9811121at2"/>
<dbReference type="AlphaFoldDB" id="A0A3A6P9S6"/>
<sequence length="224" mass="25656">MNKQLYVWHKGKPVEAIIRNYSEQDFDGLIEAQRLSFPPPFPEELLWNKEQLREHVALFREGALCAEVDDRIVGSMTGLIVDISEYGHSHSWETVTDNGYIRNHRPDGNTLYVVDICIIPEYRKTGLGKWLMQSMYETVVQLQLDRLLGGGRMPGYGTKSQEATPQQYVEKVLTGEWSDPVISFLLRCGRVPVGIAENYLQDEESLNHAVIMEWRNPFRASAAK</sequence>
<comment type="caution">
    <text evidence="2">The sequence shown here is derived from an EMBL/GenBank/DDBJ whole genome shotgun (WGS) entry which is preliminary data.</text>
</comment>
<dbReference type="Pfam" id="PF00583">
    <property type="entry name" value="Acetyltransf_1"/>
    <property type="match status" value="1"/>
</dbReference>
<evidence type="ECO:0000313" key="3">
    <source>
        <dbReference type="Proteomes" id="UP000267798"/>
    </source>
</evidence>
<dbReference type="InterPro" id="IPR000182">
    <property type="entry name" value="GNAT_dom"/>
</dbReference>
<dbReference type="EMBL" id="QXQB01000005">
    <property type="protein sequence ID" value="RJX37732.1"/>
    <property type="molecule type" value="Genomic_DNA"/>
</dbReference>
<dbReference type="Proteomes" id="UP000267798">
    <property type="component" value="Unassembled WGS sequence"/>
</dbReference>
<dbReference type="InterPro" id="IPR016181">
    <property type="entry name" value="Acyl_CoA_acyltransferase"/>
</dbReference>
<keyword evidence="2" id="KW-0808">Transferase</keyword>
<accession>A0A3A6P9S6</accession>
<dbReference type="Gene3D" id="3.40.630.30">
    <property type="match status" value="1"/>
</dbReference>
<organism evidence="2 3">
    <name type="scientific">Paenibacillus pinisoli</name>
    <dbReference type="NCBI Taxonomy" id="1276110"/>
    <lineage>
        <taxon>Bacteria</taxon>
        <taxon>Bacillati</taxon>
        <taxon>Bacillota</taxon>
        <taxon>Bacilli</taxon>
        <taxon>Bacillales</taxon>
        <taxon>Paenibacillaceae</taxon>
        <taxon>Paenibacillus</taxon>
    </lineage>
</organism>
<feature type="domain" description="N-acetyltransferase" evidence="1">
    <location>
        <begin position="16"/>
        <end position="217"/>
    </location>
</feature>
<dbReference type="PROSITE" id="PS51186">
    <property type="entry name" value="GNAT"/>
    <property type="match status" value="1"/>
</dbReference>
<dbReference type="GO" id="GO:0016747">
    <property type="term" value="F:acyltransferase activity, transferring groups other than amino-acyl groups"/>
    <property type="evidence" value="ECO:0007669"/>
    <property type="project" value="InterPro"/>
</dbReference>
<dbReference type="CDD" id="cd04301">
    <property type="entry name" value="NAT_SF"/>
    <property type="match status" value="1"/>
</dbReference>
<dbReference type="SUPFAM" id="SSF55729">
    <property type="entry name" value="Acyl-CoA N-acyltransferases (Nat)"/>
    <property type="match status" value="1"/>
</dbReference>
<reference evidence="2 3" key="1">
    <citation type="submission" date="2018-09" db="EMBL/GenBank/DDBJ databases">
        <title>Paenibacillus aracenensis nov. sp. isolated from a cave in southern Spain.</title>
        <authorList>
            <person name="Jurado V."/>
            <person name="Gutierrez-Patricio S."/>
            <person name="Gonzalez-Pimentel J.L."/>
            <person name="Miller A.Z."/>
            <person name="Laiz L."/>
            <person name="Saiz-Jimenez C."/>
        </authorList>
    </citation>
    <scope>NUCLEOTIDE SEQUENCE [LARGE SCALE GENOMIC DNA]</scope>
    <source>
        <strain evidence="2 3">JCM 19203</strain>
    </source>
</reference>
<name>A0A3A6P9S6_9BACL</name>